<evidence type="ECO:0000313" key="3">
    <source>
        <dbReference type="EnsemblMetazoa" id="AMAM023632-PA"/>
    </source>
</evidence>
<dbReference type="Pfam" id="PF20302">
    <property type="entry name" value="HisK-N-like"/>
    <property type="match status" value="1"/>
</dbReference>
<reference evidence="4" key="1">
    <citation type="submission" date="2013-09" db="EMBL/GenBank/DDBJ databases">
        <title>The Genome Sequence of Anopheles maculatus species B.</title>
        <authorList>
            <consortium name="The Broad Institute Genomics Platform"/>
            <person name="Neafsey D.E."/>
            <person name="Besansky N."/>
            <person name="Howell P."/>
            <person name="Walton C."/>
            <person name="Young S.K."/>
            <person name="Zeng Q."/>
            <person name="Gargeya S."/>
            <person name="Fitzgerald M."/>
            <person name="Haas B."/>
            <person name="Abouelleil A."/>
            <person name="Allen A.W."/>
            <person name="Alvarado L."/>
            <person name="Arachchi H.M."/>
            <person name="Berlin A.M."/>
            <person name="Chapman S.B."/>
            <person name="Gainer-Dewar J."/>
            <person name="Goldberg J."/>
            <person name="Griggs A."/>
            <person name="Gujja S."/>
            <person name="Hansen M."/>
            <person name="Howarth C."/>
            <person name="Imamovic A."/>
            <person name="Ireland A."/>
            <person name="Larimer J."/>
            <person name="McCowan C."/>
            <person name="Murphy C."/>
            <person name="Pearson M."/>
            <person name="Poon T.W."/>
            <person name="Priest M."/>
            <person name="Roberts A."/>
            <person name="Saif S."/>
            <person name="Shea T."/>
            <person name="Sisk P."/>
            <person name="Sykes S."/>
            <person name="Wortman J."/>
            <person name="Nusbaum C."/>
            <person name="Birren B."/>
        </authorList>
    </citation>
    <scope>NUCLEOTIDE SEQUENCE [LARGE SCALE GENOMIC DNA]</scope>
    <source>
        <strain evidence="4">maculatus3</strain>
    </source>
</reference>
<name>A0A182TBQ7_9DIPT</name>
<feature type="region of interest" description="Disordered" evidence="1">
    <location>
        <begin position="271"/>
        <end position="312"/>
    </location>
</feature>
<feature type="compositionally biased region" description="Acidic residues" evidence="1">
    <location>
        <begin position="286"/>
        <end position="307"/>
    </location>
</feature>
<organism evidence="3 4">
    <name type="scientific">Anopheles maculatus</name>
    <dbReference type="NCBI Taxonomy" id="74869"/>
    <lineage>
        <taxon>Eukaryota</taxon>
        <taxon>Metazoa</taxon>
        <taxon>Ecdysozoa</taxon>
        <taxon>Arthropoda</taxon>
        <taxon>Hexapoda</taxon>
        <taxon>Insecta</taxon>
        <taxon>Pterygota</taxon>
        <taxon>Neoptera</taxon>
        <taxon>Endopterygota</taxon>
        <taxon>Diptera</taxon>
        <taxon>Nematocera</taxon>
        <taxon>Culicoidea</taxon>
        <taxon>Culicidae</taxon>
        <taxon>Anophelinae</taxon>
        <taxon>Anopheles</taxon>
        <taxon>Anopheles maculatus group</taxon>
    </lineage>
</organism>
<evidence type="ECO:0000313" key="4">
    <source>
        <dbReference type="Proteomes" id="UP000075901"/>
    </source>
</evidence>
<dbReference type="PROSITE" id="PS50105">
    <property type="entry name" value="SAM_DOMAIN"/>
    <property type="match status" value="1"/>
</dbReference>
<protein>
    <submittedName>
        <fullName evidence="3">SAM domain-containing protein</fullName>
    </submittedName>
</protein>
<dbReference type="InterPro" id="IPR046873">
    <property type="entry name" value="HisK-N-like"/>
</dbReference>
<feature type="region of interest" description="Disordered" evidence="1">
    <location>
        <begin position="154"/>
        <end position="188"/>
    </location>
</feature>
<reference evidence="3" key="2">
    <citation type="submission" date="2020-05" db="UniProtKB">
        <authorList>
            <consortium name="EnsemblMetazoa"/>
        </authorList>
    </citation>
    <scope>IDENTIFICATION</scope>
    <source>
        <strain evidence="3">maculatus3</strain>
    </source>
</reference>
<feature type="compositionally biased region" description="Polar residues" evidence="1">
    <location>
        <begin position="157"/>
        <end position="168"/>
    </location>
</feature>
<keyword evidence="4" id="KW-1185">Reference proteome</keyword>
<dbReference type="VEuPathDB" id="VectorBase:AMAM023632"/>
<accession>A0A182TBQ7</accession>
<feature type="domain" description="SAM" evidence="2">
    <location>
        <begin position="308"/>
        <end position="356"/>
    </location>
</feature>
<sequence>DTLEQAITALKEQPNFNDTAILHLHLALYAFQNTVNEVLRSHNIKPHWIFALDNLVNAAVHASITILSPKLGANLAGNAPNDDEYDEESNGITVPVAARTTVLVNGRPQGSQIHHGRDERDGMLGSGGYDCEYDVYDLPEPDDEALDELEEHLTATSGHGTISSSARSNKPRARGHGADSGTPVQKKTRWKTICEQVEALKAENLRLKEYLLESQQSYQRAFRAVLESGAFTRCLTDQLVALMERCLHEHSTPDLGDGEDGTRRRSYNHRNRAPTVANHVQHVPEENEDEKEVQEEEEEEKEEDDGTVGDRRLAEWLQTQGIKRIESQQRILREGFLYDDFLYELERNDLRRLGLR</sequence>
<dbReference type="Proteomes" id="UP000075901">
    <property type="component" value="Unassembled WGS sequence"/>
</dbReference>
<proteinExistence type="predicted"/>
<dbReference type="AlphaFoldDB" id="A0A182TBQ7"/>
<evidence type="ECO:0000256" key="1">
    <source>
        <dbReference type="SAM" id="MobiDB-lite"/>
    </source>
</evidence>
<dbReference type="EnsemblMetazoa" id="AMAM023632-RA">
    <property type="protein sequence ID" value="AMAM023632-PA"/>
    <property type="gene ID" value="AMAM023632"/>
</dbReference>
<evidence type="ECO:0000259" key="2">
    <source>
        <dbReference type="PROSITE" id="PS50105"/>
    </source>
</evidence>
<dbReference type="InterPro" id="IPR001660">
    <property type="entry name" value="SAM"/>
</dbReference>